<dbReference type="Pfam" id="PF01925">
    <property type="entry name" value="TauE"/>
    <property type="match status" value="1"/>
</dbReference>
<dbReference type="PANTHER" id="PTHR43701:SF2">
    <property type="entry name" value="MEMBRANE TRANSPORTER PROTEIN YJNA-RELATED"/>
    <property type="match status" value="1"/>
</dbReference>
<keyword evidence="6" id="KW-1003">Cell membrane</keyword>
<reference evidence="7" key="1">
    <citation type="submission" date="2024-06" db="EMBL/GenBank/DDBJ databases">
        <authorList>
            <person name="Song Z."/>
        </authorList>
    </citation>
    <scope>NUCLEOTIDE SEQUENCE</scope>
    <source>
        <strain evidence="7">A1-4-2</strain>
        <plasmid evidence="7">unnamed1</plasmid>
    </source>
</reference>
<sequence>MWLILEGLAIGGLLGLTGAGGGILAVPALMASQGWTVAQAAPVGLLAVTLSALVGTFEGLSKRIVRYRAALWIALISIPSARYGVHLAGIISSVWLTLAFSLVMLIIAYRIFFNKVHDHGNALCKVNQTTGRLIWNMKTALSLGAIGVVAGLLTGLLGVGGGFVIVPALRKVTDLDMRSIVATSLMIIFLIGGVSISVHVLDGFQYPVSVTLTFVLACIVGMLIGRRAMHWIDSHQVQKIFATTVIGVAMYLIYSALMG</sequence>
<dbReference type="GO" id="GO:0005886">
    <property type="term" value="C:plasma membrane"/>
    <property type="evidence" value="ECO:0007669"/>
    <property type="project" value="UniProtKB-SubCell"/>
</dbReference>
<keyword evidence="4 6" id="KW-1133">Transmembrane helix</keyword>
<protein>
    <recommendedName>
        <fullName evidence="6">Probable membrane transporter protein</fullName>
    </recommendedName>
</protein>
<keyword evidence="5 6" id="KW-0472">Membrane</keyword>
<geneLocation type="plasmid" evidence="7">
    <name>unnamed1</name>
</geneLocation>
<keyword evidence="7" id="KW-0614">Plasmid</keyword>
<dbReference type="AlphaFoldDB" id="A0AAU7T1N3"/>
<feature type="transmembrane region" description="Helical" evidence="6">
    <location>
        <begin position="36"/>
        <end position="57"/>
    </location>
</feature>
<dbReference type="InterPro" id="IPR051598">
    <property type="entry name" value="TSUP/Inactive_protease-like"/>
</dbReference>
<evidence type="ECO:0000256" key="5">
    <source>
        <dbReference type="ARBA" id="ARBA00023136"/>
    </source>
</evidence>
<keyword evidence="3 6" id="KW-0812">Transmembrane</keyword>
<feature type="transmembrane region" description="Helical" evidence="6">
    <location>
        <begin position="237"/>
        <end position="257"/>
    </location>
</feature>
<organism evidence="7">
    <name type="scientific">Acinetobacter sp. A1-4-2</name>
    <dbReference type="NCBI Taxonomy" id="3156489"/>
    <lineage>
        <taxon>Bacteria</taxon>
        <taxon>Pseudomonadati</taxon>
        <taxon>Pseudomonadota</taxon>
        <taxon>Gammaproteobacteria</taxon>
        <taxon>Moraxellales</taxon>
        <taxon>Moraxellaceae</taxon>
        <taxon>Acinetobacter</taxon>
    </lineage>
</organism>
<dbReference type="PANTHER" id="PTHR43701">
    <property type="entry name" value="MEMBRANE TRANSPORTER PROTEIN MJ0441-RELATED"/>
    <property type="match status" value="1"/>
</dbReference>
<feature type="transmembrane region" description="Helical" evidence="6">
    <location>
        <begin position="180"/>
        <end position="200"/>
    </location>
</feature>
<feature type="transmembrane region" description="Helical" evidence="6">
    <location>
        <begin position="87"/>
        <end position="112"/>
    </location>
</feature>
<dbReference type="RefSeq" id="WP_349929829.1">
    <property type="nucleotide sequence ID" value="NZ_CP157982.1"/>
</dbReference>
<evidence type="ECO:0000256" key="6">
    <source>
        <dbReference type="RuleBase" id="RU363041"/>
    </source>
</evidence>
<evidence type="ECO:0000313" key="7">
    <source>
        <dbReference type="EMBL" id="XBU17206.1"/>
    </source>
</evidence>
<proteinExistence type="inferred from homology"/>
<dbReference type="EMBL" id="CP157982">
    <property type="protein sequence ID" value="XBU17206.1"/>
    <property type="molecule type" value="Genomic_DNA"/>
</dbReference>
<comment type="similarity">
    <text evidence="2 6">Belongs to the 4-toluene sulfonate uptake permease (TSUP) (TC 2.A.102) family.</text>
</comment>
<gene>
    <name evidence="7" type="ORF">ABJ384_15605</name>
</gene>
<feature type="transmembrane region" description="Helical" evidence="6">
    <location>
        <begin position="206"/>
        <end position="225"/>
    </location>
</feature>
<evidence type="ECO:0000256" key="2">
    <source>
        <dbReference type="ARBA" id="ARBA00009142"/>
    </source>
</evidence>
<feature type="transmembrane region" description="Helical" evidence="6">
    <location>
        <begin position="7"/>
        <end position="30"/>
    </location>
</feature>
<evidence type="ECO:0000256" key="4">
    <source>
        <dbReference type="ARBA" id="ARBA00022989"/>
    </source>
</evidence>
<dbReference type="InterPro" id="IPR002781">
    <property type="entry name" value="TM_pro_TauE-like"/>
</dbReference>
<name>A0AAU7T1N3_9GAMM</name>
<accession>A0AAU7T1N3</accession>
<evidence type="ECO:0000256" key="3">
    <source>
        <dbReference type="ARBA" id="ARBA00022692"/>
    </source>
</evidence>
<feature type="transmembrane region" description="Helical" evidence="6">
    <location>
        <begin position="143"/>
        <end position="168"/>
    </location>
</feature>
<evidence type="ECO:0000256" key="1">
    <source>
        <dbReference type="ARBA" id="ARBA00004141"/>
    </source>
</evidence>
<comment type="subcellular location">
    <subcellularLocation>
        <location evidence="6">Cell membrane</location>
        <topology evidence="6">Multi-pass membrane protein</topology>
    </subcellularLocation>
    <subcellularLocation>
        <location evidence="1">Membrane</location>
        <topology evidence="1">Multi-pass membrane protein</topology>
    </subcellularLocation>
</comment>